<evidence type="ECO:0000313" key="2">
    <source>
        <dbReference type="EMBL" id="MCX5570170.1"/>
    </source>
</evidence>
<keyword evidence="3" id="KW-1185">Reference proteome</keyword>
<evidence type="ECO:0000313" key="3">
    <source>
        <dbReference type="Proteomes" id="UP001144805"/>
    </source>
</evidence>
<dbReference type="PANTHER" id="PTHR43664">
    <property type="entry name" value="MONOAMINE OXIDASE-RELATED"/>
    <property type="match status" value="1"/>
</dbReference>
<feature type="domain" description="MaoC-like" evidence="1">
    <location>
        <begin position="16"/>
        <end position="113"/>
    </location>
</feature>
<dbReference type="EMBL" id="JAPKNK010000005">
    <property type="protein sequence ID" value="MCX5570170.1"/>
    <property type="molecule type" value="Genomic_DNA"/>
</dbReference>
<name>A0A9X3IMQ2_9HYPH</name>
<dbReference type="InterPro" id="IPR029069">
    <property type="entry name" value="HotDog_dom_sf"/>
</dbReference>
<accession>A0A9X3IMQ2</accession>
<dbReference type="Proteomes" id="UP001144805">
    <property type="component" value="Unassembled WGS sequence"/>
</dbReference>
<sequence>MARYFEDFHEGDVFWSPGRTITEADVMAFAGLSGDYNPAHTDYQFASRGPFGKPIAHGLLALIVSAGLADRDGGLDGTAVALLGVNWQFKKPVFFGDTLRLKLTVSSTRRTSKGDRGVIVRDIAVHNQHDEIVQEGAFTTMVIARPN</sequence>
<dbReference type="PANTHER" id="PTHR43664:SF1">
    <property type="entry name" value="BETA-METHYLMALYL-COA DEHYDRATASE"/>
    <property type="match status" value="1"/>
</dbReference>
<evidence type="ECO:0000259" key="1">
    <source>
        <dbReference type="Pfam" id="PF01575"/>
    </source>
</evidence>
<reference evidence="2" key="1">
    <citation type="submission" date="2022-11" db="EMBL/GenBank/DDBJ databases">
        <title>Biodiversity and phylogenetic relationships of bacteria.</title>
        <authorList>
            <person name="Machado R.A.R."/>
            <person name="Bhat A."/>
            <person name="Loulou A."/>
            <person name="Kallel S."/>
        </authorList>
    </citation>
    <scope>NUCLEOTIDE SEQUENCE</scope>
    <source>
        <strain evidence="2">K-TC2</strain>
    </source>
</reference>
<organism evidence="2 3">
    <name type="scientific">Kaistia nematophila</name>
    <dbReference type="NCBI Taxonomy" id="2994654"/>
    <lineage>
        <taxon>Bacteria</taxon>
        <taxon>Pseudomonadati</taxon>
        <taxon>Pseudomonadota</taxon>
        <taxon>Alphaproteobacteria</taxon>
        <taxon>Hyphomicrobiales</taxon>
        <taxon>Kaistiaceae</taxon>
        <taxon>Kaistia</taxon>
    </lineage>
</organism>
<dbReference type="RefSeq" id="WP_266339140.1">
    <property type="nucleotide sequence ID" value="NZ_JAPKNK010000005.1"/>
</dbReference>
<proteinExistence type="predicted"/>
<dbReference type="Gene3D" id="3.10.129.10">
    <property type="entry name" value="Hotdog Thioesterase"/>
    <property type="match status" value="1"/>
</dbReference>
<comment type="caution">
    <text evidence="2">The sequence shown here is derived from an EMBL/GenBank/DDBJ whole genome shotgun (WGS) entry which is preliminary data.</text>
</comment>
<dbReference type="SUPFAM" id="SSF54637">
    <property type="entry name" value="Thioesterase/thiol ester dehydrase-isomerase"/>
    <property type="match status" value="1"/>
</dbReference>
<dbReference type="InterPro" id="IPR052342">
    <property type="entry name" value="MCH/BMMD"/>
</dbReference>
<dbReference type="Pfam" id="PF01575">
    <property type="entry name" value="MaoC_dehydratas"/>
    <property type="match status" value="1"/>
</dbReference>
<dbReference type="AlphaFoldDB" id="A0A9X3IMQ2"/>
<gene>
    <name evidence="2" type="ORF">OSH07_13275</name>
</gene>
<dbReference type="InterPro" id="IPR002539">
    <property type="entry name" value="MaoC-like_dom"/>
</dbReference>
<protein>
    <submittedName>
        <fullName evidence="2">MaoC/PaaZ C-terminal domain-containing protein</fullName>
    </submittedName>
</protein>